<dbReference type="AlphaFoldDB" id="A0A830F6Y7"/>
<comment type="caution">
    <text evidence="2">The sequence shown here is derived from an EMBL/GenBank/DDBJ whole genome shotgun (WGS) entry which is preliminary data.</text>
</comment>
<sequence length="219" mass="23376">MVRGEREGEGADEAGRAGVAELLALASSGEPAIRVWRPGRCVAFGRRDTRAAGYEEARAHARVEGFEPVERSVGGRAVAYTASTVAFARADPVEELRAGMNERYARATSAVQRALWHLGVPAEHGEPPESFCPGDHSLQYEGKLVGVAQRVTSEAALASGVLLVDDREEISHVLDGVYRALDAPFDPESVGTVADAGGETAWERVREELEYCLATAGAE</sequence>
<reference evidence="2" key="2">
    <citation type="submission" date="2020-09" db="EMBL/GenBank/DDBJ databases">
        <authorList>
            <person name="Sun Q."/>
            <person name="Ohkuma M."/>
        </authorList>
    </citation>
    <scope>NUCLEOTIDE SEQUENCE</scope>
    <source>
        <strain evidence="2">JCM 19596</strain>
    </source>
</reference>
<accession>A0A830F6Y7</accession>
<dbReference type="Pfam" id="PF21948">
    <property type="entry name" value="LplA-B_cat"/>
    <property type="match status" value="1"/>
</dbReference>
<dbReference type="InterPro" id="IPR004143">
    <property type="entry name" value="BPL_LPL_catalytic"/>
</dbReference>
<protein>
    <recommendedName>
        <fullName evidence="1">BPL/LPL catalytic domain-containing protein</fullName>
    </recommendedName>
</protein>
<dbReference type="Proteomes" id="UP000607197">
    <property type="component" value="Unassembled WGS sequence"/>
</dbReference>
<dbReference type="SUPFAM" id="SSF55681">
    <property type="entry name" value="Class II aaRS and biotin synthetases"/>
    <property type="match status" value="1"/>
</dbReference>
<evidence type="ECO:0000259" key="1">
    <source>
        <dbReference type="PROSITE" id="PS51733"/>
    </source>
</evidence>
<keyword evidence="3" id="KW-1185">Reference proteome</keyword>
<feature type="domain" description="BPL/LPL catalytic" evidence="1">
    <location>
        <begin position="27"/>
        <end position="219"/>
    </location>
</feature>
<dbReference type="Gene3D" id="3.30.930.10">
    <property type="entry name" value="Bira Bifunctional Protein, Domain 2"/>
    <property type="match status" value="1"/>
</dbReference>
<organism evidence="2 3">
    <name type="scientific">Halocalculus aciditolerans</name>
    <dbReference type="NCBI Taxonomy" id="1383812"/>
    <lineage>
        <taxon>Archaea</taxon>
        <taxon>Methanobacteriati</taxon>
        <taxon>Methanobacteriota</taxon>
        <taxon>Stenosarchaea group</taxon>
        <taxon>Halobacteria</taxon>
        <taxon>Halobacteriales</taxon>
        <taxon>Halobacteriaceae</taxon>
        <taxon>Halocalculus</taxon>
    </lineage>
</organism>
<name>A0A830F6Y7_9EURY</name>
<dbReference type="PROSITE" id="PS51733">
    <property type="entry name" value="BPL_LPL_CATALYTIC"/>
    <property type="match status" value="1"/>
</dbReference>
<dbReference type="EMBL" id="BMPG01000004">
    <property type="protein sequence ID" value="GGL69580.1"/>
    <property type="molecule type" value="Genomic_DNA"/>
</dbReference>
<evidence type="ECO:0000313" key="3">
    <source>
        <dbReference type="Proteomes" id="UP000607197"/>
    </source>
</evidence>
<reference evidence="2" key="1">
    <citation type="journal article" date="2014" name="Int. J. Syst. Evol. Microbiol.">
        <title>Complete genome sequence of Corynebacterium casei LMG S-19264T (=DSM 44701T), isolated from a smear-ripened cheese.</title>
        <authorList>
            <consortium name="US DOE Joint Genome Institute (JGI-PGF)"/>
            <person name="Walter F."/>
            <person name="Albersmeier A."/>
            <person name="Kalinowski J."/>
            <person name="Ruckert C."/>
        </authorList>
    </citation>
    <scope>NUCLEOTIDE SEQUENCE</scope>
    <source>
        <strain evidence="2">JCM 19596</strain>
    </source>
</reference>
<evidence type="ECO:0000313" key="2">
    <source>
        <dbReference type="EMBL" id="GGL69580.1"/>
    </source>
</evidence>
<gene>
    <name evidence="2" type="ORF">GCM10009039_29380</name>
</gene>
<proteinExistence type="predicted"/>
<dbReference type="InterPro" id="IPR045864">
    <property type="entry name" value="aa-tRNA-synth_II/BPL/LPL"/>
</dbReference>